<dbReference type="InterPro" id="IPR001789">
    <property type="entry name" value="Sig_transdc_resp-reg_receiver"/>
</dbReference>
<dbReference type="RefSeq" id="WP_201673221.1">
    <property type="nucleotide sequence ID" value="NZ_JAEQNE010000001.1"/>
</dbReference>
<dbReference type="SUPFAM" id="SSF52172">
    <property type="entry name" value="CheY-like"/>
    <property type="match status" value="1"/>
</dbReference>
<dbReference type="EMBL" id="JAEQNE010000001">
    <property type="protein sequence ID" value="MBL0390629.1"/>
    <property type="molecule type" value="Genomic_DNA"/>
</dbReference>
<dbReference type="PROSITE" id="PS50110">
    <property type="entry name" value="RESPONSE_REGULATORY"/>
    <property type="match status" value="1"/>
</dbReference>
<evidence type="ECO:0000256" key="2">
    <source>
        <dbReference type="PROSITE-ProRule" id="PRU00169"/>
    </source>
</evidence>
<dbReference type="SMART" id="SM00448">
    <property type="entry name" value="REC"/>
    <property type="match status" value="1"/>
</dbReference>
<comment type="caution">
    <text evidence="4">The sequence shown here is derived from an EMBL/GenBank/DDBJ whole genome shotgun (WGS) entry which is preliminary data.</text>
</comment>
<dbReference type="PANTHER" id="PTHR44591">
    <property type="entry name" value="STRESS RESPONSE REGULATOR PROTEIN 1"/>
    <property type="match status" value="1"/>
</dbReference>
<dbReference type="GO" id="GO:0000160">
    <property type="term" value="P:phosphorelay signal transduction system"/>
    <property type="evidence" value="ECO:0007669"/>
    <property type="project" value="InterPro"/>
</dbReference>
<feature type="modified residue" description="4-aspartylphosphate" evidence="2">
    <location>
        <position position="63"/>
    </location>
</feature>
<proteinExistence type="predicted"/>
<evidence type="ECO:0000259" key="3">
    <source>
        <dbReference type="PROSITE" id="PS50110"/>
    </source>
</evidence>
<keyword evidence="1 2" id="KW-0597">Phosphoprotein</keyword>
<dbReference type="InterPro" id="IPR050595">
    <property type="entry name" value="Bact_response_regulator"/>
</dbReference>
<dbReference type="InterPro" id="IPR011006">
    <property type="entry name" value="CheY-like_superfamily"/>
</dbReference>
<feature type="domain" description="Response regulatory" evidence="3">
    <location>
        <begin position="15"/>
        <end position="131"/>
    </location>
</feature>
<evidence type="ECO:0000256" key="1">
    <source>
        <dbReference type="ARBA" id="ARBA00022553"/>
    </source>
</evidence>
<dbReference type="AlphaFoldDB" id="A0A936YXY1"/>
<reference evidence="4 5" key="1">
    <citation type="journal article" date="2017" name="Int. J. Syst. Evol. Microbiol.">
        <title>Ramlibacter monticola sp. nov., isolated from forest soil.</title>
        <authorList>
            <person name="Chaudhary D.K."/>
            <person name="Kim J."/>
        </authorList>
    </citation>
    <scope>NUCLEOTIDE SEQUENCE [LARGE SCALE GENOMIC DNA]</scope>
    <source>
        <strain evidence="4 5">KACC 19175</strain>
    </source>
</reference>
<organism evidence="4 5">
    <name type="scientific">Ramlibacter monticola</name>
    <dbReference type="NCBI Taxonomy" id="1926872"/>
    <lineage>
        <taxon>Bacteria</taxon>
        <taxon>Pseudomonadati</taxon>
        <taxon>Pseudomonadota</taxon>
        <taxon>Betaproteobacteria</taxon>
        <taxon>Burkholderiales</taxon>
        <taxon>Comamonadaceae</taxon>
        <taxon>Ramlibacter</taxon>
    </lineage>
</organism>
<dbReference type="PANTHER" id="PTHR44591:SF3">
    <property type="entry name" value="RESPONSE REGULATORY DOMAIN-CONTAINING PROTEIN"/>
    <property type="match status" value="1"/>
</dbReference>
<protein>
    <submittedName>
        <fullName evidence="4">Response regulator</fullName>
    </submittedName>
</protein>
<dbReference type="Pfam" id="PF00072">
    <property type="entry name" value="Response_reg"/>
    <property type="match status" value="1"/>
</dbReference>
<gene>
    <name evidence="4" type="ORF">JJ685_05675</name>
</gene>
<evidence type="ECO:0000313" key="5">
    <source>
        <dbReference type="Proteomes" id="UP000599109"/>
    </source>
</evidence>
<keyword evidence="5" id="KW-1185">Reference proteome</keyword>
<sequence length="140" mass="14593">MPLRPLPDPEKAKPCILVVDDDEAVAWAIASRLGADFRVVALTDPRLAVAFACEEAPGVILCDIDMPGMQGDEVAFALSQEPRTAGIPLVYLTALLSPEQAPDLAGVFGEYPTVSKMADSAELLAIVASMLGLDGGDASP</sequence>
<dbReference type="Proteomes" id="UP000599109">
    <property type="component" value="Unassembled WGS sequence"/>
</dbReference>
<name>A0A936YXY1_9BURK</name>
<evidence type="ECO:0000313" key="4">
    <source>
        <dbReference type="EMBL" id="MBL0390629.1"/>
    </source>
</evidence>
<accession>A0A936YXY1</accession>
<dbReference type="Gene3D" id="3.40.50.2300">
    <property type="match status" value="1"/>
</dbReference>